<protein>
    <recommendedName>
        <fullName evidence="1">Stage 0 sporulation protein A homolog</fullName>
    </recommendedName>
</protein>
<evidence type="ECO:0000313" key="6">
    <source>
        <dbReference type="EMBL" id="KAE9631327.1"/>
    </source>
</evidence>
<dbReference type="PANTHER" id="PTHR37299">
    <property type="entry name" value="TRANSCRIPTIONAL REGULATOR-RELATED"/>
    <property type="match status" value="1"/>
</dbReference>
<dbReference type="Pfam" id="PF00072">
    <property type="entry name" value="Response_reg"/>
    <property type="match status" value="1"/>
</dbReference>
<dbReference type="Proteomes" id="UP000483018">
    <property type="component" value="Unassembled WGS sequence"/>
</dbReference>
<evidence type="ECO:0000313" key="7">
    <source>
        <dbReference type="Proteomes" id="UP000483018"/>
    </source>
</evidence>
<sequence length="252" mass="29930">MEGEIILKPNILIYNDNHLQRQNLIDFLRELDMPMEICEAENEENVLKKIKEQKFDVIIADIIIKEELTIDLIKKVKETYPFIYVVFVTAYKDFIMEAVSECHCYDYISKPVNKERFQGTMKLILKRILEESNLHKEEANQKNLVINYNNQSFIIPIDKILFIEQCGYLSIIHTVDGTYRCVSTLIRLYNELNEDFFLTHKSFLVNMKKVSHVSYNRRTSGDIFFENYDKTALLSVRKKSEFKKILLNYNKQ</sequence>
<feature type="domain" description="Response regulatory" evidence="4">
    <location>
        <begin position="10"/>
        <end position="125"/>
    </location>
</feature>
<proteinExistence type="predicted"/>
<dbReference type="Gene3D" id="3.40.50.2300">
    <property type="match status" value="1"/>
</dbReference>
<dbReference type="AlphaFoldDB" id="A0A7C8HH36"/>
<evidence type="ECO:0000256" key="3">
    <source>
        <dbReference type="PROSITE-ProRule" id="PRU00169"/>
    </source>
</evidence>
<accession>A0A7C8HH36</accession>
<dbReference type="PROSITE" id="PS50930">
    <property type="entry name" value="HTH_LYTTR"/>
    <property type="match status" value="1"/>
</dbReference>
<evidence type="ECO:0000256" key="1">
    <source>
        <dbReference type="ARBA" id="ARBA00018672"/>
    </source>
</evidence>
<dbReference type="Gene3D" id="2.40.50.1020">
    <property type="entry name" value="LytTr DNA-binding domain"/>
    <property type="match status" value="1"/>
</dbReference>
<dbReference type="PANTHER" id="PTHR37299:SF1">
    <property type="entry name" value="STAGE 0 SPORULATION PROTEIN A HOMOLOG"/>
    <property type="match status" value="1"/>
</dbReference>
<dbReference type="Pfam" id="PF04397">
    <property type="entry name" value="LytTR"/>
    <property type="match status" value="1"/>
</dbReference>
<dbReference type="GO" id="GO:0003677">
    <property type="term" value="F:DNA binding"/>
    <property type="evidence" value="ECO:0007669"/>
    <property type="project" value="InterPro"/>
</dbReference>
<dbReference type="EMBL" id="WSLF01000012">
    <property type="protein sequence ID" value="KAE9631327.1"/>
    <property type="molecule type" value="Genomic_DNA"/>
</dbReference>
<evidence type="ECO:0000256" key="2">
    <source>
        <dbReference type="ARBA" id="ARBA00024867"/>
    </source>
</evidence>
<dbReference type="GO" id="GO:0000156">
    <property type="term" value="F:phosphorelay response regulator activity"/>
    <property type="evidence" value="ECO:0007669"/>
    <property type="project" value="InterPro"/>
</dbReference>
<feature type="modified residue" description="4-aspartylphosphate" evidence="3">
    <location>
        <position position="61"/>
    </location>
</feature>
<evidence type="ECO:0000259" key="5">
    <source>
        <dbReference type="PROSITE" id="PS50930"/>
    </source>
</evidence>
<dbReference type="InterPro" id="IPR001789">
    <property type="entry name" value="Sig_transdc_resp-reg_receiver"/>
</dbReference>
<dbReference type="InterPro" id="IPR007492">
    <property type="entry name" value="LytTR_DNA-bd_dom"/>
</dbReference>
<keyword evidence="3" id="KW-0597">Phosphoprotein</keyword>
<dbReference type="InterPro" id="IPR011006">
    <property type="entry name" value="CheY-like_superfamily"/>
</dbReference>
<dbReference type="SUPFAM" id="SSF52172">
    <property type="entry name" value="CheY-like"/>
    <property type="match status" value="1"/>
</dbReference>
<dbReference type="InterPro" id="IPR046947">
    <property type="entry name" value="LytR-like"/>
</dbReference>
<organism evidence="6 7">
    <name type="scientific">Defluviitalea raffinosedens</name>
    <dbReference type="NCBI Taxonomy" id="1450156"/>
    <lineage>
        <taxon>Bacteria</taxon>
        <taxon>Bacillati</taxon>
        <taxon>Bacillota</taxon>
        <taxon>Clostridia</taxon>
        <taxon>Lachnospirales</taxon>
        <taxon>Defluviitaleaceae</taxon>
        <taxon>Defluviitalea</taxon>
    </lineage>
</organism>
<dbReference type="SMART" id="SM00448">
    <property type="entry name" value="REC"/>
    <property type="match status" value="1"/>
</dbReference>
<keyword evidence="7" id="KW-1185">Reference proteome</keyword>
<gene>
    <name evidence="6" type="ORF">GND95_11230</name>
</gene>
<comment type="function">
    <text evidence="2">May play the central regulatory role in sporulation. It may be an element of the effector pathway responsible for the activation of sporulation genes in response to nutritional stress. Spo0A may act in concert with spo0H (a sigma factor) to control the expression of some genes that are critical to the sporulation process.</text>
</comment>
<name>A0A7C8HH36_9FIRM</name>
<reference evidence="6 7" key="1">
    <citation type="submission" date="2019-12" db="EMBL/GenBank/DDBJ databases">
        <title>Defluviitalea raffinosedens, isolated from a biogas fermenter, genome sequencing and characterization.</title>
        <authorList>
            <person name="Rettenmaier R."/>
            <person name="Schneider M."/>
            <person name="Neuhaus K."/>
            <person name="Liebl W."/>
            <person name="Zverlov V."/>
        </authorList>
    </citation>
    <scope>NUCLEOTIDE SEQUENCE [LARGE SCALE GENOMIC DNA]</scope>
    <source>
        <strain evidence="6 7">249c-K6</strain>
    </source>
</reference>
<dbReference type="SMART" id="SM00850">
    <property type="entry name" value="LytTR"/>
    <property type="match status" value="1"/>
</dbReference>
<comment type="caution">
    <text evidence="6">The sequence shown here is derived from an EMBL/GenBank/DDBJ whole genome shotgun (WGS) entry which is preliminary data.</text>
</comment>
<evidence type="ECO:0000259" key="4">
    <source>
        <dbReference type="PROSITE" id="PS50110"/>
    </source>
</evidence>
<feature type="domain" description="HTH LytTR-type" evidence="5">
    <location>
        <begin position="144"/>
        <end position="248"/>
    </location>
</feature>
<dbReference type="PROSITE" id="PS50110">
    <property type="entry name" value="RESPONSE_REGULATORY"/>
    <property type="match status" value="1"/>
</dbReference>